<dbReference type="GO" id="GO:0030288">
    <property type="term" value="C:outer membrane-bounded periplasmic space"/>
    <property type="evidence" value="ECO:0007669"/>
    <property type="project" value="TreeGrafter"/>
</dbReference>
<keyword evidence="8" id="KW-0808">Transferase</keyword>
<name>A0A1F7V627_9BACT</name>
<dbReference type="FunFam" id="1.10.3810.10:FF:000001">
    <property type="entry name" value="Penicillin-binding protein 1A"/>
    <property type="match status" value="1"/>
</dbReference>
<dbReference type="PANTHER" id="PTHR32282">
    <property type="entry name" value="BINDING PROTEIN TRANSPEPTIDASE, PUTATIVE-RELATED"/>
    <property type="match status" value="1"/>
</dbReference>
<dbReference type="InterPro" id="IPR012338">
    <property type="entry name" value="Beta-lactam/transpept-like"/>
</dbReference>
<dbReference type="SUPFAM" id="SSF56601">
    <property type="entry name" value="beta-lactamase/transpeptidase-like"/>
    <property type="match status" value="1"/>
</dbReference>
<dbReference type="GO" id="GO:0009252">
    <property type="term" value="P:peptidoglycan biosynthetic process"/>
    <property type="evidence" value="ECO:0007669"/>
    <property type="project" value="UniProtKB-KW"/>
</dbReference>
<evidence type="ECO:0000256" key="8">
    <source>
        <dbReference type="ARBA" id="ARBA00022679"/>
    </source>
</evidence>
<evidence type="ECO:0000256" key="7">
    <source>
        <dbReference type="ARBA" id="ARBA00022676"/>
    </source>
</evidence>
<dbReference type="InterPro" id="IPR023346">
    <property type="entry name" value="Lysozyme-like_dom_sf"/>
</dbReference>
<comment type="catalytic activity">
    <reaction evidence="15">
        <text>Preferential cleavage: (Ac)2-L-Lys-D-Ala-|-D-Ala. Also transpeptidation of peptidyl-alanyl moieties that are N-acyl substituents of D-alanine.</text>
        <dbReference type="EC" id="3.4.16.4"/>
    </reaction>
</comment>
<keyword evidence="14" id="KW-0961">Cell wall biogenesis/degradation</keyword>
<evidence type="ECO:0000256" key="1">
    <source>
        <dbReference type="ARBA" id="ARBA00004236"/>
    </source>
</evidence>
<feature type="domain" description="Penicillin-binding protein transpeptidase" evidence="18">
    <location>
        <begin position="351"/>
        <end position="630"/>
    </location>
</feature>
<dbReference type="GO" id="GO:0009002">
    <property type="term" value="F:serine-type D-Ala-D-Ala carboxypeptidase activity"/>
    <property type="evidence" value="ECO:0007669"/>
    <property type="project" value="UniProtKB-EC"/>
</dbReference>
<keyword evidence="5" id="KW-0121">Carboxypeptidase</keyword>
<organism evidence="20 21">
    <name type="scientific">Candidatus Uhrbacteria bacterium RIFCSPLOWO2_02_FULL_48_12</name>
    <dbReference type="NCBI Taxonomy" id="1802407"/>
    <lineage>
        <taxon>Bacteria</taxon>
        <taxon>Candidatus Uhriibacteriota</taxon>
    </lineage>
</organism>
<evidence type="ECO:0000256" key="5">
    <source>
        <dbReference type="ARBA" id="ARBA00022645"/>
    </source>
</evidence>
<dbReference type="Gene3D" id="1.10.3810.10">
    <property type="entry name" value="Biosynthetic peptidoglycan transglycosylase-like"/>
    <property type="match status" value="1"/>
</dbReference>
<evidence type="ECO:0000313" key="21">
    <source>
        <dbReference type="Proteomes" id="UP000178723"/>
    </source>
</evidence>
<feature type="domain" description="Glycosyl transferase family 51" evidence="19">
    <location>
        <begin position="87"/>
        <end position="261"/>
    </location>
</feature>
<dbReference type="SUPFAM" id="SSF53955">
    <property type="entry name" value="Lysozyme-like"/>
    <property type="match status" value="1"/>
</dbReference>
<comment type="similarity">
    <text evidence="3">In the N-terminal section; belongs to the glycosyltransferase 51 family.</text>
</comment>
<keyword evidence="7" id="KW-0328">Glycosyltransferase</keyword>
<dbReference type="EMBL" id="MGEP01000056">
    <property type="protein sequence ID" value="OGL85940.1"/>
    <property type="molecule type" value="Genomic_DNA"/>
</dbReference>
<dbReference type="GO" id="GO:0005886">
    <property type="term" value="C:plasma membrane"/>
    <property type="evidence" value="ECO:0007669"/>
    <property type="project" value="UniProtKB-SubCell"/>
</dbReference>
<dbReference type="InterPro" id="IPR013783">
    <property type="entry name" value="Ig-like_fold"/>
</dbReference>
<dbReference type="InterPro" id="IPR001264">
    <property type="entry name" value="Glyco_trans_51"/>
</dbReference>
<keyword evidence="6" id="KW-0645">Protease</keyword>
<dbReference type="PANTHER" id="PTHR32282:SF11">
    <property type="entry name" value="PENICILLIN-BINDING PROTEIN 1B"/>
    <property type="match status" value="1"/>
</dbReference>
<gene>
    <name evidence="20" type="ORF">A3I40_00745</name>
</gene>
<dbReference type="GO" id="GO:0008658">
    <property type="term" value="F:penicillin binding"/>
    <property type="evidence" value="ECO:0007669"/>
    <property type="project" value="InterPro"/>
</dbReference>
<accession>A0A1F7V627</accession>
<evidence type="ECO:0000256" key="15">
    <source>
        <dbReference type="ARBA" id="ARBA00034000"/>
    </source>
</evidence>
<dbReference type="InterPro" id="IPR050396">
    <property type="entry name" value="Glycosyltr_51/Transpeptidase"/>
</dbReference>
<evidence type="ECO:0000256" key="6">
    <source>
        <dbReference type="ARBA" id="ARBA00022670"/>
    </source>
</evidence>
<dbReference type="InterPro" id="IPR001460">
    <property type="entry name" value="PCN-bd_Tpept"/>
</dbReference>
<dbReference type="Pfam" id="PF00912">
    <property type="entry name" value="Transgly"/>
    <property type="match status" value="1"/>
</dbReference>
<evidence type="ECO:0000259" key="19">
    <source>
        <dbReference type="Pfam" id="PF00912"/>
    </source>
</evidence>
<keyword evidence="17" id="KW-1133">Transmembrane helix</keyword>
<sequence length="844" mass="93142">MPHPSLKKIAYNPYSSKRPRPQVRYRRPRWRWIGPLIIIGLFLAVAGFTLALGLVAWYSRDLPDPSNLSRRMAQASTKIYDRTGQTLLYEISGDQKSTPIKLADLPSVVKNATLVAEDRDFYSHRGFDLKGIARALLVDLLRGGRVQGGSTITQQLVKNTIVGGEKTWRRKIQELILSYRIEQRFSKDQILEMYFNSIPYGGSAYGIEAAANMYFKKSAKDLSPAEAVLLAALPKAPSYLSPYGSHRDELLARQRYVIEEMAKLGYFSPSEAEAAKTGELKFVPFKEGILAPHFVFYIKELLSEQFGERLVETGGLKIITTLDLYKQKIAEEEVAAGAAKNEKKYGGNNAALVALDPKNGQVLAMVGSRDYFAEEYDGNVNVTLRPRQPGSSFKPIVYATAFMRGYAPETILYDVVTTFKTDTKDYTPHNYDGQEHGPVSIRQALAGSLNIPAVKTLYLAGVDNVLDLAARLGYTTFDERSRFGLSLVLGGGEVKLLEHTAAFQAFARDGVYNPTTPILRVEDSHGQVLASFEPNPQTILPQNVARQITSIISDNVSRSFIFGSQSPLVLGDRPIAAKTGTTNDWHDGWTIGYTPSLVAGVWAGNNNNKAMARGADGVLVAAPIWNAFMKRVLGDTPQEVFVQPDPVLPEKPILRGVLVSEEKVVIDRASGKRATELTPASYREEKTYKELHEILHYVKRDDPLGPPPENPADDPNYASWETALARWAKENNLAGGELAPQEYDDLHTLASQPQLTITAPVTGETIRGQSLSVKISASAPRGLKGIKYYLDGSLLGEISGTGELEFLVPLSSASTSTGFHTLRLEAFDDIDNTRSEERLFNYIP</sequence>
<comment type="catalytic activity">
    <reaction evidence="16">
        <text>[GlcNAc-(1-&gt;4)-Mur2Ac(oyl-L-Ala-gamma-D-Glu-L-Lys-D-Ala-D-Ala)](n)-di-trans,octa-cis-undecaprenyl diphosphate + beta-D-GlcNAc-(1-&gt;4)-Mur2Ac(oyl-L-Ala-gamma-D-Glu-L-Lys-D-Ala-D-Ala)-di-trans,octa-cis-undecaprenyl diphosphate = [GlcNAc-(1-&gt;4)-Mur2Ac(oyl-L-Ala-gamma-D-Glu-L-Lys-D-Ala-D-Ala)](n+1)-di-trans,octa-cis-undecaprenyl diphosphate + di-trans,octa-cis-undecaprenyl diphosphate + H(+)</text>
        <dbReference type="Rhea" id="RHEA:23708"/>
        <dbReference type="Rhea" id="RHEA-COMP:9602"/>
        <dbReference type="Rhea" id="RHEA-COMP:9603"/>
        <dbReference type="ChEBI" id="CHEBI:15378"/>
        <dbReference type="ChEBI" id="CHEBI:58405"/>
        <dbReference type="ChEBI" id="CHEBI:60033"/>
        <dbReference type="ChEBI" id="CHEBI:78435"/>
        <dbReference type="EC" id="2.4.99.28"/>
    </reaction>
</comment>
<keyword evidence="17" id="KW-0812">Transmembrane</keyword>
<evidence type="ECO:0000256" key="17">
    <source>
        <dbReference type="SAM" id="Phobius"/>
    </source>
</evidence>
<dbReference type="GO" id="GO:0008360">
    <property type="term" value="P:regulation of cell shape"/>
    <property type="evidence" value="ECO:0007669"/>
    <property type="project" value="UniProtKB-KW"/>
</dbReference>
<dbReference type="InterPro" id="IPR036950">
    <property type="entry name" value="PBP_transglycosylase"/>
</dbReference>
<dbReference type="GO" id="GO:0071555">
    <property type="term" value="P:cell wall organization"/>
    <property type="evidence" value="ECO:0007669"/>
    <property type="project" value="UniProtKB-KW"/>
</dbReference>
<keyword evidence="9" id="KW-0378">Hydrolase</keyword>
<dbReference type="GO" id="GO:0006508">
    <property type="term" value="P:proteolysis"/>
    <property type="evidence" value="ECO:0007669"/>
    <property type="project" value="UniProtKB-KW"/>
</dbReference>
<evidence type="ECO:0000259" key="18">
    <source>
        <dbReference type="Pfam" id="PF00905"/>
    </source>
</evidence>
<evidence type="ECO:0000256" key="16">
    <source>
        <dbReference type="ARBA" id="ARBA00049902"/>
    </source>
</evidence>
<comment type="caution">
    <text evidence="20">The sequence shown here is derived from an EMBL/GenBank/DDBJ whole genome shotgun (WGS) entry which is preliminary data.</text>
</comment>
<dbReference type="Gene3D" id="2.60.40.10">
    <property type="entry name" value="Immunoglobulins"/>
    <property type="match status" value="1"/>
</dbReference>
<dbReference type="NCBIfam" id="TIGR02074">
    <property type="entry name" value="PBP_1a_fam"/>
    <property type="match status" value="1"/>
</dbReference>
<dbReference type="Pfam" id="PF17957">
    <property type="entry name" value="Big_7"/>
    <property type="match status" value="1"/>
</dbReference>
<evidence type="ECO:0000256" key="13">
    <source>
        <dbReference type="ARBA" id="ARBA00023268"/>
    </source>
</evidence>
<evidence type="ECO:0000256" key="11">
    <source>
        <dbReference type="ARBA" id="ARBA00022984"/>
    </source>
</evidence>
<evidence type="ECO:0000256" key="2">
    <source>
        <dbReference type="ARBA" id="ARBA00007090"/>
    </source>
</evidence>
<evidence type="ECO:0000256" key="12">
    <source>
        <dbReference type="ARBA" id="ARBA00023136"/>
    </source>
</evidence>
<keyword evidence="4" id="KW-1003">Cell membrane</keyword>
<evidence type="ECO:0000256" key="14">
    <source>
        <dbReference type="ARBA" id="ARBA00023316"/>
    </source>
</evidence>
<keyword evidence="10" id="KW-0133">Cell shape</keyword>
<evidence type="ECO:0000256" key="9">
    <source>
        <dbReference type="ARBA" id="ARBA00022801"/>
    </source>
</evidence>
<dbReference type="AlphaFoldDB" id="A0A1F7V627"/>
<reference evidence="20 21" key="1">
    <citation type="journal article" date="2016" name="Nat. Commun.">
        <title>Thousands of microbial genomes shed light on interconnected biogeochemical processes in an aquifer system.</title>
        <authorList>
            <person name="Anantharaman K."/>
            <person name="Brown C.T."/>
            <person name="Hug L.A."/>
            <person name="Sharon I."/>
            <person name="Castelle C.J."/>
            <person name="Probst A.J."/>
            <person name="Thomas B.C."/>
            <person name="Singh A."/>
            <person name="Wilkins M.J."/>
            <person name="Karaoz U."/>
            <person name="Brodie E.L."/>
            <person name="Williams K.H."/>
            <person name="Hubbard S.S."/>
            <person name="Banfield J.F."/>
        </authorList>
    </citation>
    <scope>NUCLEOTIDE SEQUENCE [LARGE SCALE GENOMIC DNA]</scope>
</reference>
<dbReference type="STRING" id="1802407.A3I40_00745"/>
<feature type="transmembrane region" description="Helical" evidence="17">
    <location>
        <begin position="32"/>
        <end position="58"/>
    </location>
</feature>
<keyword evidence="11" id="KW-0573">Peptidoglycan synthesis</keyword>
<dbReference type="Gene3D" id="3.40.710.10">
    <property type="entry name" value="DD-peptidase/beta-lactamase superfamily"/>
    <property type="match status" value="1"/>
</dbReference>
<evidence type="ECO:0000313" key="20">
    <source>
        <dbReference type="EMBL" id="OGL85940.1"/>
    </source>
</evidence>
<proteinExistence type="inferred from homology"/>
<protein>
    <submittedName>
        <fullName evidence="20">Uncharacterized protein</fullName>
    </submittedName>
</protein>
<dbReference type="GO" id="GO:0008955">
    <property type="term" value="F:peptidoglycan glycosyltransferase activity"/>
    <property type="evidence" value="ECO:0007669"/>
    <property type="project" value="UniProtKB-EC"/>
</dbReference>
<dbReference type="Proteomes" id="UP000178723">
    <property type="component" value="Unassembled WGS sequence"/>
</dbReference>
<keyword evidence="12 17" id="KW-0472">Membrane</keyword>
<evidence type="ECO:0000256" key="4">
    <source>
        <dbReference type="ARBA" id="ARBA00022475"/>
    </source>
</evidence>
<comment type="similarity">
    <text evidence="2">In the C-terminal section; belongs to the transpeptidase family.</text>
</comment>
<evidence type="ECO:0000256" key="10">
    <source>
        <dbReference type="ARBA" id="ARBA00022960"/>
    </source>
</evidence>
<comment type="subcellular location">
    <subcellularLocation>
        <location evidence="1">Cell membrane</location>
    </subcellularLocation>
</comment>
<keyword evidence="13" id="KW-0511">Multifunctional enzyme</keyword>
<evidence type="ECO:0000256" key="3">
    <source>
        <dbReference type="ARBA" id="ARBA00007739"/>
    </source>
</evidence>
<dbReference type="Pfam" id="PF00905">
    <property type="entry name" value="Transpeptidase"/>
    <property type="match status" value="1"/>
</dbReference>